<proteinExistence type="predicted"/>
<keyword evidence="2" id="KW-1185">Reference proteome</keyword>
<evidence type="ECO:0000313" key="1">
    <source>
        <dbReference type="EMBL" id="CAK5027340.1"/>
    </source>
</evidence>
<reference evidence="1" key="1">
    <citation type="submission" date="2023-11" db="EMBL/GenBank/DDBJ databases">
        <authorList>
            <person name="Poullet M."/>
        </authorList>
    </citation>
    <scope>NUCLEOTIDE SEQUENCE</scope>
    <source>
        <strain evidence="1">E1834</strain>
    </source>
</reference>
<sequence>MVFLKIIAKTFLCQQYLECNGFLVFLTGQEEIETAINIIRKTKKNEKSAEKKQYENIFALPLYAAIPTDKQNLIFSSTPNVNISFKKFFKQLLFLWGSRKVVFSTNIAETSITIPGIRLIIDSGKMKRRTFSPQNHMDVLEVVNISKAQAIQRAGRAGREAPGKCYRLYSQHDYEGFESVEVPELLRSNISSVLLSLINHSLSRLEQMSKLIDSPSNDQLQSATSELLALNAIHLEQIGDHLNVHITEEGQSLILFPVEPILAKILLAASRLNCLEEACTVVAFLSVEHIFQNNNQEIFCKLETGKYGQEDSSNSLNTSLANFNTNDGDHVRYVKIFRKYSSDKTAKKDKAFVFSELIKTNEIYARDICPIELDWIKESQEICCTTNRELDRVKQLRLVTSPCSSISSTSSNSQRKGILPIKKTKTPIIAEQKNVIQPRKVKITEKKNNKPANKQNAKNNGNDKKVKEKDEEEIDEKKDEKDNSECNGTRSKFSRQNLGVSHILVQIQKDALAPVEKVKQKFENNNRGKKIAEKRRKKEAKVKPLVAYEVSSGSESTKNEDEEILSDDSLFQDL</sequence>
<gene>
    <name evidence="1" type="ORF">MENTE1834_LOCUS6368</name>
</gene>
<dbReference type="Proteomes" id="UP001497535">
    <property type="component" value="Unassembled WGS sequence"/>
</dbReference>
<name>A0ACB0Y246_MELEN</name>
<dbReference type="EMBL" id="CAVMJV010000004">
    <property type="protein sequence ID" value="CAK5027340.1"/>
    <property type="molecule type" value="Genomic_DNA"/>
</dbReference>
<comment type="caution">
    <text evidence="1">The sequence shown here is derived from an EMBL/GenBank/DDBJ whole genome shotgun (WGS) entry which is preliminary data.</text>
</comment>
<accession>A0ACB0Y246</accession>
<evidence type="ECO:0000313" key="2">
    <source>
        <dbReference type="Proteomes" id="UP001497535"/>
    </source>
</evidence>
<organism evidence="1 2">
    <name type="scientific">Meloidogyne enterolobii</name>
    <name type="common">Root-knot nematode worm</name>
    <name type="synonym">Meloidogyne mayaguensis</name>
    <dbReference type="NCBI Taxonomy" id="390850"/>
    <lineage>
        <taxon>Eukaryota</taxon>
        <taxon>Metazoa</taxon>
        <taxon>Ecdysozoa</taxon>
        <taxon>Nematoda</taxon>
        <taxon>Chromadorea</taxon>
        <taxon>Rhabditida</taxon>
        <taxon>Tylenchina</taxon>
        <taxon>Tylenchomorpha</taxon>
        <taxon>Tylenchoidea</taxon>
        <taxon>Meloidogynidae</taxon>
        <taxon>Meloidogyninae</taxon>
        <taxon>Meloidogyne</taxon>
    </lineage>
</organism>
<protein>
    <submittedName>
        <fullName evidence="1">Uncharacterized protein</fullName>
    </submittedName>
</protein>